<dbReference type="EMBL" id="CP024899">
    <property type="protein sequence ID" value="ATX67332.1"/>
    <property type="molecule type" value="Genomic_DNA"/>
</dbReference>
<dbReference type="InterPro" id="IPR000843">
    <property type="entry name" value="HTH_LacI"/>
</dbReference>
<dbReference type="GO" id="GO:0003700">
    <property type="term" value="F:DNA-binding transcription factor activity"/>
    <property type="evidence" value="ECO:0007669"/>
    <property type="project" value="TreeGrafter"/>
</dbReference>
<dbReference type="SUPFAM" id="SSF53822">
    <property type="entry name" value="Periplasmic binding protein-like I"/>
    <property type="match status" value="1"/>
</dbReference>
<dbReference type="OrthoDB" id="234496at2"/>
<keyword evidence="6" id="KW-1185">Reference proteome</keyword>
<reference evidence="5 6" key="1">
    <citation type="submission" date="2017-11" db="EMBL/GenBank/DDBJ databases">
        <title>Revised Sequence and Annotation of the Rhodobaca barguzinensis strain alga05 Genome.</title>
        <authorList>
            <person name="Kopejtka K."/>
            <person name="Tomasch J.M."/>
            <person name="Bunk B."/>
            <person name="Koblizek M."/>
        </authorList>
    </citation>
    <scope>NUCLEOTIDE SEQUENCE [LARGE SCALE GENOMIC DNA]</scope>
    <source>
        <strain evidence="6">alga05</strain>
    </source>
</reference>
<dbReference type="SMART" id="SM00354">
    <property type="entry name" value="HTH_LACI"/>
    <property type="match status" value="1"/>
</dbReference>
<proteinExistence type="predicted"/>
<feature type="domain" description="HTH lacI-type" evidence="4">
    <location>
        <begin position="3"/>
        <end position="57"/>
    </location>
</feature>
<sequence>MGVTLKQLAASLGLSPTTVSRALNGFPEVNAATRERVRAAATKANYHPNTRAKSLATGRAQAIGHVIPVSTSHEIVNPIFADFIAGAGEVYSRAGYEMILRVVADADEASAYSDLIARGAVDGVMVHGPLVHDPRVEMLAGLDIPFLLHGRTSNVTAPYSWLDINNHRSFHRATQFLIDFGHRRIALVNGLEEMDFACRRRKGYLEALSGAGIEPDPFLMRQAEMTEPYGYRAAQEMMQLPDPPTAFLASSMIVAYGLRRGLSDLGLKLGRDVSVVTHDDELSYLPNDGDVPMFTATQSSVREAGRRAAKMLLQLVTDPECGPLTELMETSLVLGASTGPASR</sequence>
<dbReference type="SUPFAM" id="SSF47413">
    <property type="entry name" value="lambda repressor-like DNA-binding domains"/>
    <property type="match status" value="1"/>
</dbReference>
<keyword evidence="2" id="KW-0238">DNA-binding</keyword>
<evidence type="ECO:0000313" key="6">
    <source>
        <dbReference type="Proteomes" id="UP000228948"/>
    </source>
</evidence>
<dbReference type="Pfam" id="PF13377">
    <property type="entry name" value="Peripla_BP_3"/>
    <property type="match status" value="1"/>
</dbReference>
<name>A0A2K8KD07_9RHOB</name>
<dbReference type="PANTHER" id="PTHR30146:SF109">
    <property type="entry name" value="HTH-TYPE TRANSCRIPTIONAL REGULATOR GALS"/>
    <property type="match status" value="1"/>
</dbReference>
<dbReference type="AlphaFoldDB" id="A0A2K8KD07"/>
<dbReference type="KEGG" id="rbg:BG454_17205"/>
<evidence type="ECO:0000256" key="1">
    <source>
        <dbReference type="ARBA" id="ARBA00023015"/>
    </source>
</evidence>
<evidence type="ECO:0000259" key="4">
    <source>
        <dbReference type="PROSITE" id="PS50932"/>
    </source>
</evidence>
<evidence type="ECO:0000256" key="2">
    <source>
        <dbReference type="ARBA" id="ARBA00023125"/>
    </source>
</evidence>
<accession>A0A2K8KD07</accession>
<evidence type="ECO:0000256" key="3">
    <source>
        <dbReference type="ARBA" id="ARBA00023163"/>
    </source>
</evidence>
<protein>
    <submittedName>
        <fullName evidence="5">LacI family transcriptional regulator</fullName>
    </submittedName>
</protein>
<dbReference type="InterPro" id="IPR010982">
    <property type="entry name" value="Lambda_DNA-bd_dom_sf"/>
</dbReference>
<dbReference type="InterPro" id="IPR046335">
    <property type="entry name" value="LacI/GalR-like_sensor"/>
</dbReference>
<dbReference type="Gene3D" id="1.10.260.40">
    <property type="entry name" value="lambda repressor-like DNA-binding domains"/>
    <property type="match status" value="1"/>
</dbReference>
<keyword evidence="3" id="KW-0804">Transcription</keyword>
<dbReference type="InterPro" id="IPR028082">
    <property type="entry name" value="Peripla_BP_I"/>
</dbReference>
<dbReference type="PANTHER" id="PTHR30146">
    <property type="entry name" value="LACI-RELATED TRANSCRIPTIONAL REPRESSOR"/>
    <property type="match status" value="1"/>
</dbReference>
<dbReference type="Proteomes" id="UP000228948">
    <property type="component" value="Chromosome"/>
</dbReference>
<dbReference type="PROSITE" id="PS50932">
    <property type="entry name" value="HTH_LACI_2"/>
    <property type="match status" value="1"/>
</dbReference>
<dbReference type="CDD" id="cd01392">
    <property type="entry name" value="HTH_LacI"/>
    <property type="match status" value="1"/>
</dbReference>
<dbReference type="Pfam" id="PF00356">
    <property type="entry name" value="LacI"/>
    <property type="match status" value="1"/>
</dbReference>
<evidence type="ECO:0000313" key="5">
    <source>
        <dbReference type="EMBL" id="ATX67332.1"/>
    </source>
</evidence>
<dbReference type="GO" id="GO:0000976">
    <property type="term" value="F:transcription cis-regulatory region binding"/>
    <property type="evidence" value="ECO:0007669"/>
    <property type="project" value="TreeGrafter"/>
</dbReference>
<dbReference type="STRING" id="441209.GCA_001870665_03226"/>
<dbReference type="Gene3D" id="3.40.50.2300">
    <property type="match status" value="2"/>
</dbReference>
<dbReference type="CDD" id="cd20010">
    <property type="entry name" value="PBP1_AglR-like"/>
    <property type="match status" value="1"/>
</dbReference>
<keyword evidence="1" id="KW-0805">Transcription regulation</keyword>
<dbReference type="RefSeq" id="WP_071481767.1">
    <property type="nucleotide sequence ID" value="NZ_CP024899.1"/>
</dbReference>
<gene>
    <name evidence="5" type="ORF">BG454_17205</name>
</gene>
<organism evidence="5 6">
    <name type="scientific">Roseinatronobacter bogoriensis subsp. barguzinensis</name>
    <dbReference type="NCBI Taxonomy" id="441209"/>
    <lineage>
        <taxon>Bacteria</taxon>
        <taxon>Pseudomonadati</taxon>
        <taxon>Pseudomonadota</taxon>
        <taxon>Alphaproteobacteria</taxon>
        <taxon>Rhodobacterales</taxon>
        <taxon>Paracoccaceae</taxon>
        <taxon>Roseinatronobacter</taxon>
    </lineage>
</organism>